<evidence type="ECO:0000313" key="2">
    <source>
        <dbReference type="EMBL" id="WUX54356.1"/>
    </source>
</evidence>
<dbReference type="InterPro" id="IPR007278">
    <property type="entry name" value="DUF397"/>
</dbReference>
<dbReference type="Proteomes" id="UP001432209">
    <property type="component" value="Chromosome"/>
</dbReference>
<gene>
    <name evidence="2" type="ORF">OG442_23920</name>
</gene>
<dbReference type="RefSeq" id="WP_329077963.1">
    <property type="nucleotide sequence ID" value="NZ_CP109389.1"/>
</dbReference>
<dbReference type="Pfam" id="PF04149">
    <property type="entry name" value="DUF397"/>
    <property type="match status" value="2"/>
</dbReference>
<protein>
    <submittedName>
        <fullName evidence="2">DUF397 domain-containing protein</fullName>
    </submittedName>
</protein>
<evidence type="ECO:0000259" key="1">
    <source>
        <dbReference type="Pfam" id="PF04149"/>
    </source>
</evidence>
<proteinExistence type="predicted"/>
<dbReference type="EMBL" id="CP109495">
    <property type="protein sequence ID" value="WUX54356.1"/>
    <property type="molecule type" value="Genomic_DNA"/>
</dbReference>
<feature type="domain" description="DUF397" evidence="1">
    <location>
        <begin position="13"/>
        <end position="31"/>
    </location>
</feature>
<organism evidence="2 3">
    <name type="scientific">Streptomyces niveus</name>
    <name type="common">Streptomyces spheroides</name>
    <dbReference type="NCBI Taxonomy" id="193462"/>
    <lineage>
        <taxon>Bacteria</taxon>
        <taxon>Bacillati</taxon>
        <taxon>Actinomycetota</taxon>
        <taxon>Actinomycetes</taxon>
        <taxon>Kitasatosporales</taxon>
        <taxon>Streptomycetaceae</taxon>
        <taxon>Streptomyces</taxon>
    </lineage>
</organism>
<keyword evidence="3" id="KW-1185">Reference proteome</keyword>
<name>A0ABZ2A6U4_STRNV</name>
<sequence>MKPSSNEYDLSAATWHKSTYSGASGGDCLEMGTWRKSTYSGGDGGNCLEVADGLADIVPVRDSKFPEIPGVVFPAPAWSAFVASLKTGSPLA</sequence>
<feature type="domain" description="DUF397" evidence="1">
    <location>
        <begin position="33"/>
        <end position="86"/>
    </location>
</feature>
<reference evidence="2" key="1">
    <citation type="submission" date="2022-10" db="EMBL/GenBank/DDBJ databases">
        <title>The complete genomes of actinobacterial strains from the NBC collection.</title>
        <authorList>
            <person name="Joergensen T.S."/>
            <person name="Alvarez Arevalo M."/>
            <person name="Sterndorff E.B."/>
            <person name="Faurdal D."/>
            <person name="Vuksanovic O."/>
            <person name="Mourched A.-S."/>
            <person name="Charusanti P."/>
            <person name="Shaw S."/>
            <person name="Blin K."/>
            <person name="Weber T."/>
        </authorList>
    </citation>
    <scope>NUCLEOTIDE SEQUENCE</scope>
    <source>
        <strain evidence="2">NBC_01432</strain>
    </source>
</reference>
<accession>A0ABZ2A6U4</accession>
<evidence type="ECO:0000313" key="3">
    <source>
        <dbReference type="Proteomes" id="UP001432209"/>
    </source>
</evidence>